<dbReference type="EMBL" id="FMUR01000017">
    <property type="protein sequence ID" value="SCY44599.1"/>
    <property type="molecule type" value="Genomic_DNA"/>
</dbReference>
<dbReference type="AlphaFoldDB" id="A0A1G5FZP0"/>
<gene>
    <name evidence="1" type="ORF">SAMN02910451_02640</name>
</gene>
<evidence type="ECO:0000313" key="1">
    <source>
        <dbReference type="EMBL" id="SCY44599.1"/>
    </source>
</evidence>
<dbReference type="Proteomes" id="UP000183047">
    <property type="component" value="Unassembled WGS sequence"/>
</dbReference>
<sequence>MEFDLSAITGSVNKYLNSISDTNKLLAQKKSETAFDSNLSGLFEKYLNKAMLDETQKNTAGISGEDAFESVLGNMGISATNPYIYDKADISPAKNVSAKSEPDKAKRIDTSVPFPKFDLGSMIADNIASHSRFNADVFKTTEHQPHAENAANSMNPFYTNMIRSSIFDMSGSGEDANI</sequence>
<keyword evidence="2" id="KW-1185">Reference proteome</keyword>
<proteinExistence type="predicted"/>
<reference evidence="2" key="1">
    <citation type="submission" date="2016-10" db="EMBL/GenBank/DDBJ databases">
        <authorList>
            <person name="Varghese N."/>
            <person name="Submissions S."/>
        </authorList>
    </citation>
    <scope>NUCLEOTIDE SEQUENCE [LARGE SCALE GENOMIC DNA]</scope>
    <source>
        <strain evidence="2">XBD2006</strain>
    </source>
</reference>
<dbReference type="OrthoDB" id="2003586at2"/>
<dbReference type="RefSeq" id="WP_074463067.1">
    <property type="nucleotide sequence ID" value="NZ_FMUR01000017.1"/>
</dbReference>
<evidence type="ECO:0000313" key="2">
    <source>
        <dbReference type="Proteomes" id="UP000183047"/>
    </source>
</evidence>
<protein>
    <submittedName>
        <fullName evidence="1">Uncharacterized protein</fullName>
    </submittedName>
</protein>
<name>A0A1G5FZP0_9FIRM</name>
<accession>A0A1G5FZP0</accession>
<organism evidence="1 2">
    <name type="scientific">Butyrivibrio hungatei</name>
    <dbReference type="NCBI Taxonomy" id="185008"/>
    <lineage>
        <taxon>Bacteria</taxon>
        <taxon>Bacillati</taxon>
        <taxon>Bacillota</taxon>
        <taxon>Clostridia</taxon>
        <taxon>Lachnospirales</taxon>
        <taxon>Lachnospiraceae</taxon>
        <taxon>Butyrivibrio</taxon>
    </lineage>
</organism>